<organism evidence="2 3">
    <name type="scientific">Candidatus Roizmanbacteria bacterium RIFCSPLOWO2_01_FULL_40_42</name>
    <dbReference type="NCBI Taxonomy" id="1802066"/>
    <lineage>
        <taxon>Bacteria</taxon>
        <taxon>Candidatus Roizmaniibacteriota</taxon>
    </lineage>
</organism>
<protein>
    <recommendedName>
        <fullName evidence="1">GH18 domain-containing protein</fullName>
    </recommendedName>
</protein>
<dbReference type="InterPro" id="IPR011583">
    <property type="entry name" value="Chitinase_II/V-like_cat"/>
</dbReference>
<dbReference type="Proteomes" id="UP000178558">
    <property type="component" value="Unassembled WGS sequence"/>
</dbReference>
<dbReference type="Pfam" id="PF00704">
    <property type="entry name" value="Glyco_hydro_18"/>
    <property type="match status" value="1"/>
</dbReference>
<dbReference type="PANTHER" id="PTHR46066">
    <property type="entry name" value="CHITINASE DOMAIN-CONTAINING PROTEIN 1 FAMILY MEMBER"/>
    <property type="match status" value="1"/>
</dbReference>
<dbReference type="InterPro" id="IPR001223">
    <property type="entry name" value="Glyco_hydro18_cat"/>
</dbReference>
<name>A0A1F7J6K4_9BACT</name>
<dbReference type="AlphaFoldDB" id="A0A1F7J6K4"/>
<accession>A0A1F7J6K4</accession>
<dbReference type="InterPro" id="IPR029070">
    <property type="entry name" value="Chitinase_insertion_sf"/>
</dbReference>
<dbReference type="PROSITE" id="PS51910">
    <property type="entry name" value="GH18_2"/>
    <property type="match status" value="1"/>
</dbReference>
<evidence type="ECO:0000313" key="2">
    <source>
        <dbReference type="EMBL" id="OGK51223.1"/>
    </source>
</evidence>
<dbReference type="Gene3D" id="3.20.20.80">
    <property type="entry name" value="Glycosidases"/>
    <property type="match status" value="1"/>
</dbReference>
<dbReference type="GO" id="GO:0005975">
    <property type="term" value="P:carbohydrate metabolic process"/>
    <property type="evidence" value="ECO:0007669"/>
    <property type="project" value="InterPro"/>
</dbReference>
<dbReference type="GO" id="GO:0008061">
    <property type="term" value="F:chitin binding"/>
    <property type="evidence" value="ECO:0007669"/>
    <property type="project" value="InterPro"/>
</dbReference>
<proteinExistence type="predicted"/>
<dbReference type="SUPFAM" id="SSF51445">
    <property type="entry name" value="(Trans)glycosidases"/>
    <property type="match status" value="1"/>
</dbReference>
<evidence type="ECO:0000259" key="1">
    <source>
        <dbReference type="PROSITE" id="PS51910"/>
    </source>
</evidence>
<gene>
    <name evidence="2" type="ORF">A3B50_03325</name>
</gene>
<evidence type="ECO:0000313" key="3">
    <source>
        <dbReference type="Proteomes" id="UP000178558"/>
    </source>
</evidence>
<dbReference type="SMART" id="SM00636">
    <property type="entry name" value="Glyco_18"/>
    <property type="match status" value="1"/>
</dbReference>
<dbReference type="PANTHER" id="PTHR46066:SF2">
    <property type="entry name" value="CHITINASE DOMAIN-CONTAINING PROTEIN 1"/>
    <property type="match status" value="1"/>
</dbReference>
<feature type="domain" description="GH18" evidence="1">
    <location>
        <begin position="50"/>
        <end position="357"/>
    </location>
</feature>
<dbReference type="InterPro" id="IPR017853">
    <property type="entry name" value="GH"/>
</dbReference>
<sequence>MRKLRLLIAFILFCAGFGYLLLQVQKEKSPTLLPLKKPSVQIAGSPVQISQRSIFVPSWTLDESLSSAQYDRFIYFGVTGGSGGIVTDDEAYNNIENFIESVPPSAKKLLTVKMTNSSANLGILKNKEAQQSIIKDSISIATENGFNGIVFDFELFSLFDDSVPGNINIFVENFYSEAKNNNLHFAMTIYGDVYFRQRPYDLDFLGKHTDEIMVMAYDLHKSIGEPGPNFPLSGGKKFGYDFASMIGDYKKFIEPEKLTVLFGMYGYDWIVDEKKRPIRQAKALSLNQIKNTYLDKCGKTNCVPFRDKESTENEINYVENDVYHIIWFEDEESVRQKTEFLKENGIGSIGFWAFGYF</sequence>
<reference evidence="2 3" key="1">
    <citation type="journal article" date="2016" name="Nat. Commun.">
        <title>Thousands of microbial genomes shed light on interconnected biogeochemical processes in an aquifer system.</title>
        <authorList>
            <person name="Anantharaman K."/>
            <person name="Brown C.T."/>
            <person name="Hug L.A."/>
            <person name="Sharon I."/>
            <person name="Castelle C.J."/>
            <person name="Probst A.J."/>
            <person name="Thomas B.C."/>
            <person name="Singh A."/>
            <person name="Wilkins M.J."/>
            <person name="Karaoz U."/>
            <person name="Brodie E.L."/>
            <person name="Williams K.H."/>
            <person name="Hubbard S.S."/>
            <person name="Banfield J.F."/>
        </authorList>
    </citation>
    <scope>NUCLEOTIDE SEQUENCE [LARGE SCALE GENOMIC DNA]</scope>
</reference>
<dbReference type="Gene3D" id="3.10.50.10">
    <property type="match status" value="1"/>
</dbReference>
<comment type="caution">
    <text evidence="2">The sequence shown here is derived from an EMBL/GenBank/DDBJ whole genome shotgun (WGS) entry which is preliminary data.</text>
</comment>
<dbReference type="EMBL" id="MGAQ01000003">
    <property type="protein sequence ID" value="OGK51223.1"/>
    <property type="molecule type" value="Genomic_DNA"/>
</dbReference>